<dbReference type="GO" id="GO:0000324">
    <property type="term" value="C:fungal-type vacuole"/>
    <property type="evidence" value="ECO:0007669"/>
    <property type="project" value="TreeGrafter"/>
</dbReference>
<evidence type="ECO:0000256" key="2">
    <source>
        <dbReference type="SAM" id="Phobius"/>
    </source>
</evidence>
<keyword evidence="2" id="KW-0812">Transmembrane</keyword>
<dbReference type="PROSITE" id="PS51767">
    <property type="entry name" value="PEPTIDASE_A1"/>
    <property type="match status" value="1"/>
</dbReference>
<feature type="transmembrane region" description="Helical" evidence="2">
    <location>
        <begin position="431"/>
        <end position="454"/>
    </location>
</feature>
<feature type="domain" description="Peptidase A1" evidence="3">
    <location>
        <begin position="28"/>
        <end position="393"/>
    </location>
</feature>
<dbReference type="Gene3D" id="2.40.70.10">
    <property type="entry name" value="Acid Proteases"/>
    <property type="match status" value="2"/>
</dbReference>
<keyword evidence="4" id="KW-0378">Hydrolase</keyword>
<dbReference type="InterPro" id="IPR001461">
    <property type="entry name" value="Aspartic_peptidase_A1"/>
</dbReference>
<evidence type="ECO:0000313" key="4">
    <source>
        <dbReference type="EMBL" id="KAF2025360.1"/>
    </source>
</evidence>
<sequence>MSFSIKYEQHLRTYSVSQYWEGNDGPWSSFVLQVGNKPQEVRVIPSTASSSTWVIYENPGCNNVPVDDCAASRGKTFQPNSSSTHGSVSLQGSIYELGVDENLLGRTVNGDYGYDTVTLGYQDGGGPTIQQSVIAGVGDTHFTWLGVLGMNPRPVNFSTDPGTLHKSFVQLLKDQSNISSLSWAYTVGAKYKAKPVFGSLVFGGYDSSRFEKPVKTDPDLTFPFYADVERDLQIGITSITTTNTTHNASPATLLSEGIYAMIDSTMPQLWLPEAVCAQFESAFGLQWDSDTELYKLNKIQHDRLLANNPSVTMTISPYLNTSSANQSVEITFPYAAFDLNVSWPFGDGPYKNESAHYFPLKKAKSASQYTLGRVFLQEAYVIADYERQNFSVWPCKWDDSTTTEKIVAIGPKAESGEAQGDGRSARPSAGVIAGAAVGAVATVSIFSLLIWRYLRSR</sequence>
<dbReference type="OrthoDB" id="4074350at2759"/>
<name>A0A9P4H0G4_9PLEO</name>
<reference evidence="4" key="1">
    <citation type="journal article" date="2020" name="Stud. Mycol.">
        <title>101 Dothideomycetes genomes: a test case for predicting lifestyles and emergence of pathogens.</title>
        <authorList>
            <person name="Haridas S."/>
            <person name="Albert R."/>
            <person name="Binder M."/>
            <person name="Bloem J."/>
            <person name="Labutti K."/>
            <person name="Salamov A."/>
            <person name="Andreopoulos B."/>
            <person name="Baker S."/>
            <person name="Barry K."/>
            <person name="Bills G."/>
            <person name="Bluhm B."/>
            <person name="Cannon C."/>
            <person name="Castanera R."/>
            <person name="Culley D."/>
            <person name="Daum C."/>
            <person name="Ezra D."/>
            <person name="Gonzalez J."/>
            <person name="Henrissat B."/>
            <person name="Kuo A."/>
            <person name="Liang C."/>
            <person name="Lipzen A."/>
            <person name="Lutzoni F."/>
            <person name="Magnuson J."/>
            <person name="Mondo S."/>
            <person name="Nolan M."/>
            <person name="Ohm R."/>
            <person name="Pangilinan J."/>
            <person name="Park H.-J."/>
            <person name="Ramirez L."/>
            <person name="Alfaro M."/>
            <person name="Sun H."/>
            <person name="Tritt A."/>
            <person name="Yoshinaga Y."/>
            <person name="Zwiers L.-H."/>
            <person name="Turgeon B."/>
            <person name="Goodwin S."/>
            <person name="Spatafora J."/>
            <person name="Crous P."/>
            <person name="Grigoriev I."/>
        </authorList>
    </citation>
    <scope>NUCLEOTIDE SEQUENCE</scope>
    <source>
        <strain evidence="4">CBS 110217</strain>
    </source>
</reference>
<dbReference type="InterPro" id="IPR034164">
    <property type="entry name" value="Pepsin-like_dom"/>
</dbReference>
<dbReference type="InterPro" id="IPR033121">
    <property type="entry name" value="PEPTIDASE_A1"/>
</dbReference>
<evidence type="ECO:0000259" key="3">
    <source>
        <dbReference type="PROSITE" id="PS51767"/>
    </source>
</evidence>
<comment type="caution">
    <text evidence="4">The sequence shown here is derived from an EMBL/GenBank/DDBJ whole genome shotgun (WGS) entry which is preliminary data.</text>
</comment>
<dbReference type="PANTHER" id="PTHR47966:SF51">
    <property type="entry name" value="BETA-SITE APP-CLEAVING ENZYME, ISOFORM A-RELATED"/>
    <property type="match status" value="1"/>
</dbReference>
<comment type="similarity">
    <text evidence="1">Belongs to the peptidase A1 family.</text>
</comment>
<accession>A0A9P4H0G4</accession>
<dbReference type="GO" id="GO:0006508">
    <property type="term" value="P:proteolysis"/>
    <property type="evidence" value="ECO:0007669"/>
    <property type="project" value="UniProtKB-KW"/>
</dbReference>
<keyword evidence="5" id="KW-1185">Reference proteome</keyword>
<organism evidence="4 5">
    <name type="scientific">Setomelanomma holmii</name>
    <dbReference type="NCBI Taxonomy" id="210430"/>
    <lineage>
        <taxon>Eukaryota</taxon>
        <taxon>Fungi</taxon>
        <taxon>Dikarya</taxon>
        <taxon>Ascomycota</taxon>
        <taxon>Pezizomycotina</taxon>
        <taxon>Dothideomycetes</taxon>
        <taxon>Pleosporomycetidae</taxon>
        <taxon>Pleosporales</taxon>
        <taxon>Pleosporineae</taxon>
        <taxon>Phaeosphaeriaceae</taxon>
        <taxon>Setomelanomma</taxon>
    </lineage>
</organism>
<keyword evidence="2" id="KW-1133">Transmembrane helix</keyword>
<dbReference type="CDD" id="cd05471">
    <property type="entry name" value="pepsin_like"/>
    <property type="match status" value="1"/>
</dbReference>
<gene>
    <name evidence="4" type="ORF">EK21DRAFT_76631</name>
</gene>
<dbReference type="InterPro" id="IPR021109">
    <property type="entry name" value="Peptidase_aspartic_dom_sf"/>
</dbReference>
<dbReference type="EMBL" id="ML978268">
    <property type="protein sequence ID" value="KAF2025360.1"/>
    <property type="molecule type" value="Genomic_DNA"/>
</dbReference>
<keyword evidence="2" id="KW-0472">Membrane</keyword>
<dbReference type="Pfam" id="PF00026">
    <property type="entry name" value="Asp"/>
    <property type="match status" value="1"/>
</dbReference>
<dbReference type="SUPFAM" id="SSF50630">
    <property type="entry name" value="Acid proteases"/>
    <property type="match status" value="1"/>
</dbReference>
<proteinExistence type="inferred from homology"/>
<dbReference type="AlphaFoldDB" id="A0A9P4H0G4"/>
<evidence type="ECO:0000313" key="5">
    <source>
        <dbReference type="Proteomes" id="UP000799777"/>
    </source>
</evidence>
<keyword evidence="4" id="KW-0645">Protease</keyword>
<dbReference type="GO" id="GO:0004190">
    <property type="term" value="F:aspartic-type endopeptidase activity"/>
    <property type="evidence" value="ECO:0007669"/>
    <property type="project" value="InterPro"/>
</dbReference>
<feature type="non-terminal residue" evidence="4">
    <location>
        <position position="457"/>
    </location>
</feature>
<protein>
    <submittedName>
        <fullName evidence="4">Acid protease</fullName>
    </submittedName>
</protein>
<evidence type="ECO:0000256" key="1">
    <source>
        <dbReference type="ARBA" id="ARBA00007447"/>
    </source>
</evidence>
<dbReference type="PRINTS" id="PR00792">
    <property type="entry name" value="PEPSIN"/>
</dbReference>
<dbReference type="PANTHER" id="PTHR47966">
    <property type="entry name" value="BETA-SITE APP-CLEAVING ENZYME, ISOFORM A-RELATED"/>
    <property type="match status" value="1"/>
</dbReference>
<dbReference type="Proteomes" id="UP000799777">
    <property type="component" value="Unassembled WGS sequence"/>
</dbReference>